<evidence type="ECO:0000313" key="2">
    <source>
        <dbReference type="EMBL" id="MDA6068991.1"/>
    </source>
</evidence>
<accession>A0ABT4W8V8</accession>
<feature type="compositionally biased region" description="Acidic residues" evidence="1">
    <location>
        <begin position="91"/>
        <end position="103"/>
    </location>
</feature>
<evidence type="ECO:0000313" key="3">
    <source>
        <dbReference type="Proteomes" id="UP001212170"/>
    </source>
</evidence>
<gene>
    <name evidence="2" type="ORF">NJT12_05080</name>
</gene>
<dbReference type="RefSeq" id="WP_271334824.1">
    <property type="nucleotide sequence ID" value="NZ_JAMZNK010000005.1"/>
</dbReference>
<organism evidence="2 3">
    <name type="scientific">Flavobacterium azizsancarii</name>
    <dbReference type="NCBI Taxonomy" id="2961580"/>
    <lineage>
        <taxon>Bacteria</taxon>
        <taxon>Pseudomonadati</taxon>
        <taxon>Bacteroidota</taxon>
        <taxon>Flavobacteriia</taxon>
        <taxon>Flavobacteriales</taxon>
        <taxon>Flavobacteriaceae</taxon>
        <taxon>Flavobacterium</taxon>
    </lineage>
</organism>
<dbReference type="EMBL" id="JAMZNK010000005">
    <property type="protein sequence ID" value="MDA6068991.1"/>
    <property type="molecule type" value="Genomic_DNA"/>
</dbReference>
<keyword evidence="3" id="KW-1185">Reference proteome</keyword>
<sequence length="135" mass="15478">MKRVIVDYAKLTNEILNLLVEKFPDGYDDSDVIRFRNAKNELIEAVEVRTEDTIYLVKISTKLADRIENYDEDDDIDLDVDTIEPVKGLDLDDDSDDDEDDDAIDKPDTDGADDDDDEDRDPDDIADEDDEEDED</sequence>
<protein>
    <submittedName>
        <fullName evidence="2">DNA primase</fullName>
    </submittedName>
</protein>
<feature type="region of interest" description="Disordered" evidence="1">
    <location>
        <begin position="86"/>
        <end position="135"/>
    </location>
</feature>
<proteinExistence type="predicted"/>
<feature type="compositionally biased region" description="Acidic residues" evidence="1">
    <location>
        <begin position="110"/>
        <end position="135"/>
    </location>
</feature>
<dbReference type="Proteomes" id="UP001212170">
    <property type="component" value="Unassembled WGS sequence"/>
</dbReference>
<comment type="caution">
    <text evidence="2">The sequence shown here is derived from an EMBL/GenBank/DDBJ whole genome shotgun (WGS) entry which is preliminary data.</text>
</comment>
<name>A0ABT4W8V8_9FLAO</name>
<reference evidence="2 3" key="1">
    <citation type="journal article" date="2023" name="Chemosphere">
        <title>Whole genome analysis of Flavobacterium aziz-sancarii sp. nov., isolated from Ardley Island (Antarctica), revealed a rich resistome and bioremediation potential.</title>
        <authorList>
            <person name="Otur C."/>
            <person name="Okay S."/>
            <person name="Kurt-Kizildogan A."/>
        </authorList>
    </citation>
    <scope>NUCLEOTIDE SEQUENCE [LARGE SCALE GENOMIC DNA]</scope>
    <source>
        <strain evidence="2 3">AC</strain>
    </source>
</reference>
<evidence type="ECO:0000256" key="1">
    <source>
        <dbReference type="SAM" id="MobiDB-lite"/>
    </source>
</evidence>